<evidence type="ECO:0000256" key="8">
    <source>
        <dbReference type="PROSITE-ProRule" id="PRU00042"/>
    </source>
</evidence>
<dbReference type="InterPro" id="IPR036236">
    <property type="entry name" value="Znf_C2H2_sf"/>
</dbReference>
<dbReference type="PANTHER" id="PTHR45801:SF94">
    <property type="entry name" value="ZINC FINGER PROTEIN 10"/>
    <property type="match status" value="1"/>
</dbReference>
<dbReference type="PROSITE" id="PS50157">
    <property type="entry name" value="ZINC_FINGER_C2H2_2"/>
    <property type="match status" value="1"/>
</dbReference>
<name>A0AAV5JC09_9ROSI</name>
<keyword evidence="11" id="KW-1185">Reference proteome</keyword>
<evidence type="ECO:0000256" key="3">
    <source>
        <dbReference type="ARBA" id="ARBA00022771"/>
    </source>
</evidence>
<dbReference type="Proteomes" id="UP001054252">
    <property type="component" value="Unassembled WGS sequence"/>
</dbReference>
<evidence type="ECO:0000313" key="10">
    <source>
        <dbReference type="EMBL" id="GKV10033.1"/>
    </source>
</evidence>
<evidence type="ECO:0000256" key="7">
    <source>
        <dbReference type="ARBA" id="ARBA00023242"/>
    </source>
</evidence>
<evidence type="ECO:0000256" key="2">
    <source>
        <dbReference type="ARBA" id="ARBA00022723"/>
    </source>
</evidence>
<evidence type="ECO:0000313" key="11">
    <source>
        <dbReference type="Proteomes" id="UP001054252"/>
    </source>
</evidence>
<keyword evidence="6" id="KW-0804">Transcription</keyword>
<evidence type="ECO:0000259" key="9">
    <source>
        <dbReference type="PROSITE" id="PS50157"/>
    </source>
</evidence>
<dbReference type="GO" id="GO:0008270">
    <property type="term" value="F:zinc ion binding"/>
    <property type="evidence" value="ECO:0007669"/>
    <property type="project" value="UniProtKB-KW"/>
</dbReference>
<dbReference type="Pfam" id="PF13912">
    <property type="entry name" value="zf-C2H2_6"/>
    <property type="match status" value="1"/>
</dbReference>
<dbReference type="EMBL" id="BPVZ01000031">
    <property type="protein sequence ID" value="GKV10033.1"/>
    <property type="molecule type" value="Genomic_DNA"/>
</dbReference>
<dbReference type="SMART" id="SM00355">
    <property type="entry name" value="ZnF_C2H2"/>
    <property type="match status" value="1"/>
</dbReference>
<dbReference type="SUPFAM" id="SSF57667">
    <property type="entry name" value="beta-beta-alpha zinc fingers"/>
    <property type="match status" value="1"/>
</dbReference>
<comment type="subcellular location">
    <subcellularLocation>
        <location evidence="1">Nucleus</location>
    </subcellularLocation>
</comment>
<protein>
    <recommendedName>
        <fullName evidence="9">C2H2-type domain-containing protein</fullName>
    </recommendedName>
</protein>
<dbReference type="InterPro" id="IPR013087">
    <property type="entry name" value="Znf_C2H2_type"/>
</dbReference>
<dbReference type="PANTHER" id="PTHR45801">
    <property type="entry name" value="OS07G0101800 PROTEIN"/>
    <property type="match status" value="1"/>
</dbReference>
<accession>A0AAV5JC09</accession>
<keyword evidence="5" id="KW-0805">Transcription regulation</keyword>
<sequence length="297" mass="33382">MEQARCWLWTKRGHSLSSNPQAAYGDSWEEKAFAEDAAGPLGGCIWPPRSYSCSFCRREFRSAQALGGHMNVHRRDRARLKQTPSPQSEILQQNLQDHRNHLTPNPFASSGFHQHPYSQVCNLVYNPNPNSESSPSRIAAASLSIKDNSSYQQTLIPSFSSTILQEHQKKSSPPPPKSWSNLVADRYDHFSDLMKSEGEKDLRIVESGCKTDYVRTNLSVSLNLVLRQTCSTQSGGDEEEIVDCKRRRTDAFSLPFFLKPISLDKHQLQSEVIDLSPSSSDELDLELRLGGCCPKVE</sequence>
<proteinExistence type="predicted"/>
<comment type="caution">
    <text evidence="10">The sequence shown here is derived from an EMBL/GenBank/DDBJ whole genome shotgun (WGS) entry which is preliminary data.</text>
</comment>
<keyword evidence="7" id="KW-0539">Nucleus</keyword>
<keyword evidence="4" id="KW-0862">Zinc</keyword>
<evidence type="ECO:0000256" key="5">
    <source>
        <dbReference type="ARBA" id="ARBA00023015"/>
    </source>
</evidence>
<keyword evidence="2" id="KW-0479">Metal-binding</keyword>
<evidence type="ECO:0000256" key="1">
    <source>
        <dbReference type="ARBA" id="ARBA00004123"/>
    </source>
</evidence>
<keyword evidence="3 8" id="KW-0863">Zinc-finger</keyword>
<reference evidence="10 11" key="1">
    <citation type="journal article" date="2021" name="Commun. Biol.">
        <title>The genome of Shorea leprosula (Dipterocarpaceae) highlights the ecological relevance of drought in aseasonal tropical rainforests.</title>
        <authorList>
            <person name="Ng K.K.S."/>
            <person name="Kobayashi M.J."/>
            <person name="Fawcett J.A."/>
            <person name="Hatakeyama M."/>
            <person name="Paape T."/>
            <person name="Ng C.H."/>
            <person name="Ang C.C."/>
            <person name="Tnah L.H."/>
            <person name="Lee C.T."/>
            <person name="Nishiyama T."/>
            <person name="Sese J."/>
            <person name="O'Brien M.J."/>
            <person name="Copetti D."/>
            <person name="Mohd Noor M.I."/>
            <person name="Ong R.C."/>
            <person name="Putra M."/>
            <person name="Sireger I.Z."/>
            <person name="Indrioko S."/>
            <person name="Kosugi Y."/>
            <person name="Izuno A."/>
            <person name="Isagi Y."/>
            <person name="Lee S.L."/>
            <person name="Shimizu K.K."/>
        </authorList>
    </citation>
    <scope>NUCLEOTIDE SEQUENCE [LARGE SCALE GENOMIC DNA]</scope>
    <source>
        <strain evidence="10">214</strain>
    </source>
</reference>
<gene>
    <name evidence="10" type="ORF">SLEP1_g21459</name>
</gene>
<feature type="domain" description="C2H2-type" evidence="9">
    <location>
        <begin position="51"/>
        <end position="78"/>
    </location>
</feature>
<dbReference type="PROSITE" id="PS00028">
    <property type="entry name" value="ZINC_FINGER_C2H2_1"/>
    <property type="match status" value="1"/>
</dbReference>
<dbReference type="Gene3D" id="3.30.160.60">
    <property type="entry name" value="Classic Zinc Finger"/>
    <property type="match status" value="1"/>
</dbReference>
<dbReference type="InterPro" id="IPR052426">
    <property type="entry name" value="Plant_dev_regulator"/>
</dbReference>
<dbReference type="AlphaFoldDB" id="A0AAV5JC09"/>
<dbReference type="GO" id="GO:0005634">
    <property type="term" value="C:nucleus"/>
    <property type="evidence" value="ECO:0007669"/>
    <property type="project" value="UniProtKB-SubCell"/>
</dbReference>
<evidence type="ECO:0000256" key="4">
    <source>
        <dbReference type="ARBA" id="ARBA00022833"/>
    </source>
</evidence>
<organism evidence="10 11">
    <name type="scientific">Rubroshorea leprosula</name>
    <dbReference type="NCBI Taxonomy" id="152421"/>
    <lineage>
        <taxon>Eukaryota</taxon>
        <taxon>Viridiplantae</taxon>
        <taxon>Streptophyta</taxon>
        <taxon>Embryophyta</taxon>
        <taxon>Tracheophyta</taxon>
        <taxon>Spermatophyta</taxon>
        <taxon>Magnoliopsida</taxon>
        <taxon>eudicotyledons</taxon>
        <taxon>Gunneridae</taxon>
        <taxon>Pentapetalae</taxon>
        <taxon>rosids</taxon>
        <taxon>malvids</taxon>
        <taxon>Malvales</taxon>
        <taxon>Dipterocarpaceae</taxon>
        <taxon>Rubroshorea</taxon>
    </lineage>
</organism>
<evidence type="ECO:0000256" key="6">
    <source>
        <dbReference type="ARBA" id="ARBA00023163"/>
    </source>
</evidence>